<accession>A0A7M2X4G5</accession>
<dbReference type="RefSeq" id="WP_206295262.1">
    <property type="nucleotide sequence ID" value="NZ_CP063458.1"/>
</dbReference>
<name>A0A7M2X4G5_9BACT</name>
<dbReference type="InterPro" id="IPR013096">
    <property type="entry name" value="Cupin_2"/>
</dbReference>
<dbReference type="InterPro" id="IPR011051">
    <property type="entry name" value="RmlC_Cupin_sf"/>
</dbReference>
<dbReference type="InterPro" id="IPR014710">
    <property type="entry name" value="RmlC-like_jellyroll"/>
</dbReference>
<dbReference type="AlphaFoldDB" id="A0A7M2X4G5"/>
<proteinExistence type="predicted"/>
<dbReference type="SUPFAM" id="SSF51182">
    <property type="entry name" value="RmlC-like cupins"/>
    <property type="match status" value="2"/>
</dbReference>
<evidence type="ECO:0000259" key="1">
    <source>
        <dbReference type="Pfam" id="PF07883"/>
    </source>
</evidence>
<dbReference type="KEGG" id="hbs:IPV69_11540"/>
<dbReference type="Gene3D" id="2.60.120.10">
    <property type="entry name" value="Jelly Rolls"/>
    <property type="match status" value="2"/>
</dbReference>
<feature type="domain" description="Cupin type-2" evidence="1">
    <location>
        <begin position="41"/>
        <end position="109"/>
    </location>
</feature>
<dbReference type="Proteomes" id="UP000593765">
    <property type="component" value="Chromosome"/>
</dbReference>
<dbReference type="InterPro" id="IPR053146">
    <property type="entry name" value="QDO-like"/>
</dbReference>
<reference evidence="2 3" key="1">
    <citation type="submission" date="2020-10" db="EMBL/GenBank/DDBJ databases">
        <title>Wide distribution of Phycisphaera-like planctomycetes from WD2101 soil group in peatlands and genome analysis of the first cultivated representative.</title>
        <authorList>
            <person name="Dedysh S.N."/>
            <person name="Beletsky A.V."/>
            <person name="Ivanova A."/>
            <person name="Kulichevskaya I.S."/>
            <person name="Suzina N.E."/>
            <person name="Philippov D.A."/>
            <person name="Rakitin A.L."/>
            <person name="Mardanov A.V."/>
            <person name="Ravin N.V."/>
        </authorList>
    </citation>
    <scope>NUCLEOTIDE SEQUENCE [LARGE SCALE GENOMIC DNA]</scope>
    <source>
        <strain evidence="2 3">M1803</strain>
    </source>
</reference>
<organism evidence="2 3">
    <name type="scientific">Humisphaera borealis</name>
    <dbReference type="NCBI Taxonomy" id="2807512"/>
    <lineage>
        <taxon>Bacteria</taxon>
        <taxon>Pseudomonadati</taxon>
        <taxon>Planctomycetota</taxon>
        <taxon>Phycisphaerae</taxon>
        <taxon>Tepidisphaerales</taxon>
        <taxon>Tepidisphaeraceae</taxon>
        <taxon>Humisphaera</taxon>
    </lineage>
</organism>
<evidence type="ECO:0000313" key="3">
    <source>
        <dbReference type="Proteomes" id="UP000593765"/>
    </source>
</evidence>
<feature type="domain" description="Cupin type-2" evidence="1">
    <location>
        <begin position="200"/>
        <end position="267"/>
    </location>
</feature>
<evidence type="ECO:0000313" key="2">
    <source>
        <dbReference type="EMBL" id="QOV91941.1"/>
    </source>
</evidence>
<dbReference type="PANTHER" id="PTHR36440:SF1">
    <property type="entry name" value="PUTATIVE (AFU_ORTHOLOGUE AFUA_8G07350)-RELATED"/>
    <property type="match status" value="1"/>
</dbReference>
<gene>
    <name evidence="2" type="ORF">IPV69_11540</name>
</gene>
<dbReference type="Pfam" id="PF07883">
    <property type="entry name" value="Cupin_2"/>
    <property type="match status" value="2"/>
</dbReference>
<dbReference type="PANTHER" id="PTHR36440">
    <property type="entry name" value="PUTATIVE (AFU_ORTHOLOGUE AFUA_8G07350)-RELATED"/>
    <property type="match status" value="1"/>
</dbReference>
<protein>
    <submittedName>
        <fullName evidence="2">Cupin domain-containing protein</fullName>
    </submittedName>
</protein>
<keyword evidence="3" id="KW-1185">Reference proteome</keyword>
<dbReference type="EMBL" id="CP063458">
    <property type="protein sequence ID" value="QOV91941.1"/>
    <property type="molecule type" value="Genomic_DNA"/>
</dbReference>
<sequence>MQDLKPQIYGPTDGDAWWVLQDRIRILVSGEQSGGAYAVGVSEVPPGAGPPPHVHAAEDELFYLFEGQLLWTLADKQYQGVAGDTVYLPRGIPHTFRNNGNVPAKFLLIATPSGFERFVASVGVSCPSGGRLDPPPITPQAIQALMAGAPQAGIEILPDYQFGPMAELPRHRESLWVLGHHVLVKLTAEQTRGGFSVVEITSPPGAGIPPHRHSREDELFYVLEGDFTFDIEGVSYAAPAGTFVRIPRGVWHAPVNTGSGPGRMIDIHTPGGFEGFFRECGTPCTDISAGPPAADVDMDRMAAILAGHGMEIRVPRT</sequence>